<evidence type="ECO:0000256" key="3">
    <source>
        <dbReference type="SAM" id="MobiDB-lite"/>
    </source>
</evidence>
<dbReference type="Gene3D" id="1.10.10.1400">
    <property type="entry name" value="Terminase, small subunit, N-terminal DNA-binding domain, HTH motif"/>
    <property type="match status" value="1"/>
</dbReference>
<keyword evidence="1" id="KW-1188">Viral release from host cell</keyword>
<dbReference type="Pfam" id="PF03592">
    <property type="entry name" value="Terminase_2"/>
    <property type="match status" value="1"/>
</dbReference>
<gene>
    <name evidence="4" type="ORF">FHX61_005322</name>
</gene>
<organism evidence="4 5">
    <name type="scientific">Cupriavidus alkaliphilus</name>
    <dbReference type="NCBI Taxonomy" id="942866"/>
    <lineage>
        <taxon>Bacteria</taxon>
        <taxon>Pseudomonadati</taxon>
        <taxon>Pseudomonadota</taxon>
        <taxon>Betaproteobacteria</taxon>
        <taxon>Burkholderiales</taxon>
        <taxon>Burkholderiaceae</taxon>
        <taxon>Cupriavidus</taxon>
    </lineage>
</organism>
<dbReference type="GO" id="GO:0051276">
    <property type="term" value="P:chromosome organization"/>
    <property type="evidence" value="ECO:0007669"/>
    <property type="project" value="InterPro"/>
</dbReference>
<feature type="compositionally biased region" description="Basic and acidic residues" evidence="3">
    <location>
        <begin position="1"/>
        <end position="12"/>
    </location>
</feature>
<dbReference type="InterPro" id="IPR052404">
    <property type="entry name" value="SPP1-like_terminase"/>
</dbReference>
<dbReference type="RefSeq" id="WP_183300682.1">
    <property type="nucleotide sequence ID" value="NZ_JACHWF010000009.1"/>
</dbReference>
<dbReference type="EMBL" id="JACHWF010000009">
    <property type="protein sequence ID" value="MBB3010641.1"/>
    <property type="molecule type" value="Genomic_DNA"/>
</dbReference>
<evidence type="ECO:0000313" key="4">
    <source>
        <dbReference type="EMBL" id="MBB3010641.1"/>
    </source>
</evidence>
<dbReference type="Proteomes" id="UP000578036">
    <property type="component" value="Unassembled WGS sequence"/>
</dbReference>
<sequence>MSKTTKKPEPAKKPAAKKPVPKAPLKTPGPLSERHKRFCDEYLIDLNGAAAYQRAGFKAKGNVAEVNSARLLRNAQIKSYLNERNAERQKRTEITADRVLKEMARLAFFDPRRLFRPDGSPLPINELDDETAAALAGLEVLEEYEGHGEDRVFVGYTKKYKIADKTANLANLARHFQLFVDKTEVKVVNELSDDELDARILGYAAKG</sequence>
<protein>
    <submittedName>
        <fullName evidence="4">Phage terminase small subunit</fullName>
    </submittedName>
</protein>
<accession>A0A7W4VFH5</accession>
<evidence type="ECO:0000313" key="5">
    <source>
        <dbReference type="Proteomes" id="UP000578036"/>
    </source>
</evidence>
<reference evidence="4 5" key="1">
    <citation type="submission" date="2020-08" db="EMBL/GenBank/DDBJ databases">
        <title>Genomic Encyclopedia of Type Strains, Phase IV (KMG-V): Genome sequencing to study the core and pangenomes of soil and plant-associated prokaryotes.</title>
        <authorList>
            <person name="Whitman W."/>
        </authorList>
    </citation>
    <scope>NUCLEOTIDE SEQUENCE [LARGE SCALE GENOMIC DNA]</scope>
    <source>
        <strain evidence="4 5">SLV-2362</strain>
    </source>
</reference>
<evidence type="ECO:0000256" key="1">
    <source>
        <dbReference type="ARBA" id="ARBA00022612"/>
    </source>
</evidence>
<evidence type="ECO:0000256" key="2">
    <source>
        <dbReference type="ARBA" id="ARBA00023219"/>
    </source>
</evidence>
<comment type="caution">
    <text evidence="4">The sequence shown here is derived from an EMBL/GenBank/DDBJ whole genome shotgun (WGS) entry which is preliminary data.</text>
</comment>
<feature type="region of interest" description="Disordered" evidence="3">
    <location>
        <begin position="1"/>
        <end position="31"/>
    </location>
</feature>
<dbReference type="AlphaFoldDB" id="A0A7W4VFH5"/>
<dbReference type="InterPro" id="IPR005335">
    <property type="entry name" value="Terminase_ssu"/>
</dbReference>
<dbReference type="PANTHER" id="PTHR41328">
    <property type="entry name" value="TERMINASE SMALL SUBUNIT-RELATED"/>
    <property type="match status" value="1"/>
</dbReference>
<keyword evidence="5" id="KW-1185">Reference proteome</keyword>
<keyword evidence="2" id="KW-0231">Viral genome packaging</keyword>
<name>A0A7W4VFH5_9BURK</name>
<dbReference type="PANTHER" id="PTHR41328:SF2">
    <property type="entry name" value="TERMINASE SMALL SUBUNIT"/>
    <property type="match status" value="1"/>
</dbReference>
<proteinExistence type="predicted"/>
<dbReference type="InterPro" id="IPR038713">
    <property type="entry name" value="Terminase_Gp1_N_sf"/>
</dbReference>